<dbReference type="InterPro" id="IPR009057">
    <property type="entry name" value="Homeodomain-like_sf"/>
</dbReference>
<dbReference type="Pfam" id="PF14525">
    <property type="entry name" value="AraC_binding_2"/>
    <property type="match status" value="1"/>
</dbReference>
<evidence type="ECO:0000259" key="4">
    <source>
        <dbReference type="PROSITE" id="PS01124"/>
    </source>
</evidence>
<dbReference type="OrthoDB" id="7191628at2"/>
<comment type="caution">
    <text evidence="5">The sequence shown here is derived from an EMBL/GenBank/DDBJ whole genome shotgun (WGS) entry which is preliminary data.</text>
</comment>
<dbReference type="Pfam" id="PF12833">
    <property type="entry name" value="HTH_18"/>
    <property type="match status" value="1"/>
</dbReference>
<name>A0A4T3EYS0_9SPHN</name>
<dbReference type="Gene3D" id="1.10.10.60">
    <property type="entry name" value="Homeodomain-like"/>
    <property type="match status" value="1"/>
</dbReference>
<dbReference type="PRINTS" id="PR00032">
    <property type="entry name" value="HTHARAC"/>
</dbReference>
<protein>
    <submittedName>
        <fullName evidence="5">Helix-turn-helix domain-containing protein</fullName>
    </submittedName>
</protein>
<keyword evidence="3" id="KW-0804">Transcription</keyword>
<dbReference type="InterPro" id="IPR018060">
    <property type="entry name" value="HTH_AraC"/>
</dbReference>
<dbReference type="GO" id="GO:0043565">
    <property type="term" value="F:sequence-specific DNA binding"/>
    <property type="evidence" value="ECO:0007669"/>
    <property type="project" value="InterPro"/>
</dbReference>
<feature type="domain" description="HTH araC/xylS-type" evidence="4">
    <location>
        <begin position="223"/>
        <end position="325"/>
    </location>
</feature>
<dbReference type="InterPro" id="IPR035418">
    <property type="entry name" value="AraC-bd_2"/>
</dbReference>
<keyword evidence="2" id="KW-0238">DNA-binding</keyword>
<dbReference type="SUPFAM" id="SSF46689">
    <property type="entry name" value="Homeodomain-like"/>
    <property type="match status" value="1"/>
</dbReference>
<dbReference type="PROSITE" id="PS01124">
    <property type="entry name" value="HTH_ARAC_FAMILY_2"/>
    <property type="match status" value="1"/>
</dbReference>
<evidence type="ECO:0000313" key="6">
    <source>
        <dbReference type="Proteomes" id="UP000309389"/>
    </source>
</evidence>
<evidence type="ECO:0000256" key="1">
    <source>
        <dbReference type="ARBA" id="ARBA00023015"/>
    </source>
</evidence>
<evidence type="ECO:0000256" key="2">
    <source>
        <dbReference type="ARBA" id="ARBA00023125"/>
    </source>
</evidence>
<dbReference type="EMBL" id="SSHH01000003">
    <property type="protein sequence ID" value="TIX49808.1"/>
    <property type="molecule type" value="Genomic_DNA"/>
</dbReference>
<dbReference type="Proteomes" id="UP000309389">
    <property type="component" value="Unassembled WGS sequence"/>
</dbReference>
<keyword evidence="1" id="KW-0805">Transcription regulation</keyword>
<dbReference type="PANTHER" id="PTHR46796:SF6">
    <property type="entry name" value="ARAC SUBFAMILY"/>
    <property type="match status" value="1"/>
</dbReference>
<dbReference type="SMART" id="SM00342">
    <property type="entry name" value="HTH_ARAC"/>
    <property type="match status" value="1"/>
</dbReference>
<reference evidence="5 6" key="1">
    <citation type="submission" date="2019-04" db="EMBL/GenBank/DDBJ databases">
        <title>Altererythrobacter aquimixticola sp. nov., isolated from sediment of junction between the ocean and a freshwater spring.</title>
        <authorList>
            <person name="Yoon J.-H."/>
        </authorList>
    </citation>
    <scope>NUCLEOTIDE SEQUENCE [LARGE SCALE GENOMIC DNA]</scope>
    <source>
        <strain evidence="5 6">SSKS-13</strain>
    </source>
</reference>
<evidence type="ECO:0000256" key="3">
    <source>
        <dbReference type="ARBA" id="ARBA00023163"/>
    </source>
</evidence>
<dbReference type="GO" id="GO:0003700">
    <property type="term" value="F:DNA-binding transcription factor activity"/>
    <property type="evidence" value="ECO:0007669"/>
    <property type="project" value="InterPro"/>
</dbReference>
<gene>
    <name evidence="5" type="ORF">E5222_13455</name>
</gene>
<dbReference type="InterPro" id="IPR020449">
    <property type="entry name" value="Tscrpt_reg_AraC-type_HTH"/>
</dbReference>
<sequence length="333" mass="37161">MWRYGLPQVEAGLPPQVGAVIDLRQVKQDQRRLMWDVAAREAWPGITVRLRTALPAGGSIRRVKLGTADLYEVESVPAEVDFRPTQLPSSRSAFISVMVQVEGSTNIRQSARNATVEPGDICLLDEACVFRMLTEQGCRIYFLRLPRVQVLGRHPQLERLFARTLPSSEPGAGLLAELLLRLGRDALKLDEAQRLAALAGIVQMLGLASPSAGAGLDIPWRICRALDFIELNLALPELTAENVAREQRISRRRLDQIMQEHVGEAISAHIRSRRLESAAKDLRNPQRVDQSIAQIAFANGFEDAAHFSRSFKRRYLVTPGQWRLDGKVKHGTI</sequence>
<dbReference type="PANTHER" id="PTHR46796">
    <property type="entry name" value="HTH-TYPE TRANSCRIPTIONAL ACTIVATOR RHAS-RELATED"/>
    <property type="match status" value="1"/>
</dbReference>
<dbReference type="InterPro" id="IPR050204">
    <property type="entry name" value="AraC_XylS_family_regulators"/>
</dbReference>
<dbReference type="AlphaFoldDB" id="A0A4T3EYS0"/>
<accession>A0A4T3EYS0</accession>
<organism evidence="5 6">
    <name type="scientific">Alteraurantiacibacter aquimixticola</name>
    <dbReference type="NCBI Taxonomy" id="2489173"/>
    <lineage>
        <taxon>Bacteria</taxon>
        <taxon>Pseudomonadati</taxon>
        <taxon>Pseudomonadota</taxon>
        <taxon>Alphaproteobacteria</taxon>
        <taxon>Sphingomonadales</taxon>
        <taxon>Erythrobacteraceae</taxon>
        <taxon>Alteraurantiacibacter</taxon>
    </lineage>
</organism>
<evidence type="ECO:0000313" key="5">
    <source>
        <dbReference type="EMBL" id="TIX49808.1"/>
    </source>
</evidence>
<proteinExistence type="predicted"/>
<keyword evidence="6" id="KW-1185">Reference proteome</keyword>